<keyword evidence="2" id="KW-1185">Reference proteome</keyword>
<evidence type="ECO:0000313" key="1">
    <source>
        <dbReference type="EMBL" id="BCJ90363.1"/>
    </source>
</evidence>
<protein>
    <submittedName>
        <fullName evidence="1">Uncharacterized protein</fullName>
    </submittedName>
</protein>
<evidence type="ECO:0000313" key="2">
    <source>
        <dbReference type="Proteomes" id="UP000515317"/>
    </source>
</evidence>
<proteinExistence type="predicted"/>
<dbReference type="RefSeq" id="WP_222876995.1">
    <property type="nucleotide sequence ID" value="NZ_AP023361.1"/>
</dbReference>
<dbReference type="AlphaFoldDB" id="A0A6S6QGU0"/>
<sequence>MGFLSGLLGLDAGKAKMKAAKQNRAEIDALGNRGFGYINEGEDRSQAALNEAARLYDPYANTGTQAGNMYANATGLNGAAGSDAARAAFRAGPGYDFQVDEAMRGAERAASAGGMLASGNLMAEMLARGQNLANQEYGGWLDRLSNQAGQGLQAAQGKSGMLNNLANIYQQTTGQRLGLDTSIVAGRMGAANQYAEGKETNKGAWANLGSALGNMTGKAAFGGM</sequence>
<organism evidence="1 2">
    <name type="scientific">Terrihabitans soli</name>
    <dbReference type="NCBI Taxonomy" id="708113"/>
    <lineage>
        <taxon>Bacteria</taxon>
        <taxon>Pseudomonadati</taxon>
        <taxon>Pseudomonadota</taxon>
        <taxon>Alphaproteobacteria</taxon>
        <taxon>Hyphomicrobiales</taxon>
        <taxon>Terrihabitans</taxon>
    </lineage>
</organism>
<name>A0A6S6QGU0_9HYPH</name>
<gene>
    <name evidence="1" type="ORF">IZ6_10980</name>
</gene>
<dbReference type="KEGG" id="tso:IZ6_10980"/>
<dbReference type="EMBL" id="AP023361">
    <property type="protein sequence ID" value="BCJ90363.1"/>
    <property type="molecule type" value="Genomic_DNA"/>
</dbReference>
<dbReference type="Proteomes" id="UP000515317">
    <property type="component" value="Chromosome"/>
</dbReference>
<accession>A0A6S6QGU0</accession>
<reference evidence="1 2" key="1">
    <citation type="submission" date="2020-08" db="EMBL/GenBank/DDBJ databases">
        <title>Genome sequence of Rhizobiales bacterium strain IZ6.</title>
        <authorList>
            <person name="Nakai R."/>
            <person name="Naganuma T."/>
        </authorList>
    </citation>
    <scope>NUCLEOTIDE SEQUENCE [LARGE SCALE GENOMIC DNA]</scope>
    <source>
        <strain evidence="1 2">IZ6</strain>
    </source>
</reference>